<accession>D3VF31</accession>
<proteinExistence type="predicted"/>
<dbReference type="Gene3D" id="3.40.50.1820">
    <property type="entry name" value="alpha/beta hydrolase"/>
    <property type="match status" value="1"/>
</dbReference>
<keyword evidence="2" id="KW-0378">Hydrolase</keyword>
<dbReference type="ESTHER" id="xenna-d3vf31">
    <property type="family name" value="Aclacinomycin-methylesterase_RdmC"/>
</dbReference>
<dbReference type="RefSeq" id="WP_010848412.1">
    <property type="nucleotide sequence ID" value="NC_014228.1"/>
</dbReference>
<dbReference type="Proteomes" id="UP000008075">
    <property type="component" value="Chromosome"/>
</dbReference>
<protein>
    <submittedName>
        <fullName evidence="2">Alpha/beta hydrolase fold</fullName>
        <ecNumber evidence="2">3.1.1.24</ecNumber>
    </submittedName>
</protein>
<dbReference type="EC" id="3.1.1.24" evidence="2"/>
<dbReference type="GO" id="GO:0047570">
    <property type="term" value="F:3-oxoadipate enol-lactonase activity"/>
    <property type="evidence" value="ECO:0007669"/>
    <property type="project" value="UniProtKB-EC"/>
</dbReference>
<dbReference type="EMBL" id="FN667742">
    <property type="protein sequence ID" value="CBJ92488.1"/>
    <property type="molecule type" value="Genomic_DNA"/>
</dbReference>
<dbReference type="InterPro" id="IPR050471">
    <property type="entry name" value="AB_hydrolase"/>
</dbReference>
<dbReference type="GeneID" id="24905004"/>
<keyword evidence="3" id="KW-1185">Reference proteome</keyword>
<dbReference type="InterPro" id="IPR029058">
    <property type="entry name" value="AB_hydrolase_fold"/>
</dbReference>
<reference evidence="2 3" key="1">
    <citation type="journal article" date="2011" name="PLoS ONE">
        <title>The entomopathogenic bacterial endosymbionts xenorhabdus and photorhabdus: convergent lifestyles from divergent genomes.</title>
        <authorList>
            <person name="Chaston J.M."/>
            <person name="Suen G."/>
            <person name="Tucker S.L."/>
            <person name="Andersen A.W."/>
            <person name="Bhasin A."/>
            <person name="Bode E."/>
            <person name="Bode H.B."/>
            <person name="Brachmann A.O."/>
            <person name="Cowles C.E."/>
            <person name="Cowles K.N."/>
            <person name="Darby C."/>
            <person name="de Leon L."/>
            <person name="Drace K."/>
            <person name="Du Z."/>
            <person name="Givaudan A."/>
            <person name="Herbert Tran E.E."/>
            <person name="Jewell K.A."/>
            <person name="Knack J.J."/>
            <person name="Krasomil-Osterfeld K.C."/>
            <person name="Kukor R."/>
            <person name="Lanois A."/>
            <person name="Latreille P."/>
            <person name="Leimgruber N.K."/>
            <person name="Lipke C.M."/>
            <person name="Liu R."/>
            <person name="Lu X."/>
            <person name="Martens E.C."/>
            <person name="Marri P.R."/>
            <person name="Medigue C."/>
            <person name="Menard M.L."/>
            <person name="Miller N.M."/>
            <person name="Morales-Soto N."/>
            <person name="Norton S."/>
            <person name="Ogier J.C."/>
            <person name="Orchard S.S."/>
            <person name="Park D."/>
            <person name="Park Y."/>
            <person name="Qurollo B.A."/>
            <person name="Sugar D.R."/>
            <person name="Richards G.R."/>
            <person name="Rouy Z."/>
            <person name="Slominski B."/>
            <person name="Slominski K."/>
            <person name="Snyder H."/>
            <person name="Tjaden B.C."/>
            <person name="van der Hoeven R."/>
            <person name="Welch R.D."/>
            <person name="Wheeler C."/>
            <person name="Xiang B."/>
            <person name="Barbazuk B."/>
            <person name="Gaudriault S."/>
            <person name="Goodner B."/>
            <person name="Slater S.C."/>
            <person name="Forst S."/>
            <person name="Goldman B.S."/>
            <person name="Goodrich-Blair H."/>
        </authorList>
    </citation>
    <scope>NUCLEOTIDE SEQUENCE [LARGE SCALE GENOMIC DNA]</scope>
    <source>
        <strain evidence="3">ATCC 19061 / DSM 3370 / CCUG 14189 / LMG 1036 / NCIMB 9965 / AN6</strain>
    </source>
</reference>
<name>D3VF31_XENNA</name>
<dbReference type="STRING" id="406817.XNC1_4466"/>
<gene>
    <name evidence="2" type="ordered locus">XNC1_4466</name>
</gene>
<evidence type="ECO:0000313" key="3">
    <source>
        <dbReference type="Proteomes" id="UP000008075"/>
    </source>
</evidence>
<dbReference type="PANTHER" id="PTHR43433:SF5">
    <property type="entry name" value="AB HYDROLASE-1 DOMAIN-CONTAINING PROTEIN"/>
    <property type="match status" value="1"/>
</dbReference>
<dbReference type="SUPFAM" id="SSF53474">
    <property type="entry name" value="alpha/beta-Hydrolases"/>
    <property type="match status" value="1"/>
</dbReference>
<organism evidence="2 3">
    <name type="scientific">Xenorhabdus nematophila (strain ATCC 19061 / DSM 3370 / CCUG 14189 / LMG 1036 / NCIMB 9965 / AN6)</name>
    <dbReference type="NCBI Taxonomy" id="406817"/>
    <lineage>
        <taxon>Bacteria</taxon>
        <taxon>Pseudomonadati</taxon>
        <taxon>Pseudomonadota</taxon>
        <taxon>Gammaproteobacteria</taxon>
        <taxon>Enterobacterales</taxon>
        <taxon>Morganellaceae</taxon>
        <taxon>Xenorhabdus</taxon>
    </lineage>
</organism>
<dbReference type="eggNOG" id="COG2267">
    <property type="taxonomic scope" value="Bacteria"/>
</dbReference>
<dbReference type="Pfam" id="PF00561">
    <property type="entry name" value="Abhydrolase_1"/>
    <property type="match status" value="1"/>
</dbReference>
<evidence type="ECO:0000313" key="2">
    <source>
        <dbReference type="EMBL" id="CBJ92488.1"/>
    </source>
</evidence>
<dbReference type="PANTHER" id="PTHR43433">
    <property type="entry name" value="HYDROLASE, ALPHA/BETA FOLD FAMILY PROTEIN"/>
    <property type="match status" value="1"/>
</dbReference>
<dbReference type="GO" id="GO:0046503">
    <property type="term" value="P:glycerolipid catabolic process"/>
    <property type="evidence" value="ECO:0007669"/>
    <property type="project" value="TreeGrafter"/>
</dbReference>
<dbReference type="GO" id="GO:0004806">
    <property type="term" value="F:triacylglycerol lipase activity"/>
    <property type="evidence" value="ECO:0007669"/>
    <property type="project" value="TreeGrafter"/>
</dbReference>
<feature type="domain" description="AB hydrolase-1" evidence="1">
    <location>
        <begin position="21"/>
        <end position="274"/>
    </location>
</feature>
<sequence length="295" mass="32523">MQVTANNISIEVEDSGGETRPALLLIMGLSMQLIDWPDEIIGRLVESGFRVVCYDNRDVGLSQKFDHAQSRSVVWQKIRHSLRLPVHAPYSVRDMADDALGVLDALNISQAHIIGASMGGMIGQWLAAMYPERVKSLVSIMSSSGARNLPSLGSDIFASILKKPASSDESDLIEHQLNLARIVSGPFHQLDEEALRQHLRIALRRSGYHPQGVLRQMLAIMADSQRPEILAKINCPTFVLHGDADPLINIACGEDTAKRITGAEFLPVHQMGHNFPPQFMQALTENVIPFLHGVK</sequence>
<dbReference type="InterPro" id="IPR000073">
    <property type="entry name" value="AB_hydrolase_1"/>
</dbReference>
<dbReference type="AlphaFoldDB" id="D3VF31"/>
<evidence type="ECO:0000259" key="1">
    <source>
        <dbReference type="Pfam" id="PF00561"/>
    </source>
</evidence>
<dbReference type="KEGG" id="xne:XNC1_4466"/>
<dbReference type="HOGENOM" id="CLU_020336_0_1_6"/>